<dbReference type="SUPFAM" id="SSF48726">
    <property type="entry name" value="Immunoglobulin"/>
    <property type="match status" value="1"/>
</dbReference>
<gene>
    <name evidence="3" type="ORF">F7725_027125</name>
</gene>
<feature type="region of interest" description="Disordered" evidence="1">
    <location>
        <begin position="263"/>
        <end position="285"/>
    </location>
</feature>
<dbReference type="EMBL" id="JAAKFY010000025">
    <property type="protein sequence ID" value="KAF3834567.1"/>
    <property type="molecule type" value="Genomic_DNA"/>
</dbReference>
<accession>A0A7J5XDB8</accession>
<evidence type="ECO:0000313" key="3">
    <source>
        <dbReference type="EMBL" id="KAF3834567.1"/>
    </source>
</evidence>
<dbReference type="OrthoDB" id="6612025at2759"/>
<feature type="compositionally biased region" description="Polar residues" evidence="1">
    <location>
        <begin position="378"/>
        <end position="387"/>
    </location>
</feature>
<feature type="compositionally biased region" description="Low complexity" evidence="1">
    <location>
        <begin position="388"/>
        <end position="401"/>
    </location>
</feature>
<keyword evidence="4" id="KW-1185">Reference proteome</keyword>
<feature type="region of interest" description="Disordered" evidence="1">
    <location>
        <begin position="514"/>
        <end position="535"/>
    </location>
</feature>
<protein>
    <recommendedName>
        <fullName evidence="2">Ig-like domain-containing protein</fullName>
    </recommendedName>
</protein>
<dbReference type="Proteomes" id="UP000518266">
    <property type="component" value="Unassembled WGS sequence"/>
</dbReference>
<feature type="region of interest" description="Disordered" evidence="1">
    <location>
        <begin position="319"/>
        <end position="342"/>
    </location>
</feature>
<feature type="region of interest" description="Disordered" evidence="1">
    <location>
        <begin position="372"/>
        <end position="401"/>
    </location>
</feature>
<comment type="caution">
    <text evidence="3">The sequence shown here is derived from an EMBL/GenBank/DDBJ whole genome shotgun (WGS) entry which is preliminary data.</text>
</comment>
<dbReference type="AlphaFoldDB" id="A0A7J5XDB8"/>
<name>A0A7J5XDB8_DISMA</name>
<feature type="domain" description="Ig-like" evidence="2">
    <location>
        <begin position="503"/>
        <end position="535"/>
    </location>
</feature>
<reference evidence="3 4" key="1">
    <citation type="submission" date="2020-03" db="EMBL/GenBank/DDBJ databases">
        <title>Dissostichus mawsoni Genome sequencing and assembly.</title>
        <authorList>
            <person name="Park H."/>
        </authorList>
    </citation>
    <scope>NUCLEOTIDE SEQUENCE [LARGE SCALE GENOMIC DNA]</scope>
    <source>
        <strain evidence="3">DM0001</strain>
        <tissue evidence="3">Muscle</tissue>
    </source>
</reference>
<evidence type="ECO:0000256" key="1">
    <source>
        <dbReference type="SAM" id="MobiDB-lite"/>
    </source>
</evidence>
<proteinExistence type="predicted"/>
<dbReference type="InterPro" id="IPR036179">
    <property type="entry name" value="Ig-like_dom_sf"/>
</dbReference>
<feature type="compositionally biased region" description="Pro residues" evidence="1">
    <location>
        <begin position="483"/>
        <end position="494"/>
    </location>
</feature>
<evidence type="ECO:0000259" key="2">
    <source>
        <dbReference type="PROSITE" id="PS50835"/>
    </source>
</evidence>
<dbReference type="InterPro" id="IPR013783">
    <property type="entry name" value="Ig-like_fold"/>
</dbReference>
<feature type="region of interest" description="Disordered" evidence="1">
    <location>
        <begin position="465"/>
        <end position="502"/>
    </location>
</feature>
<dbReference type="PROSITE" id="PS50835">
    <property type="entry name" value="IG_LIKE"/>
    <property type="match status" value="1"/>
</dbReference>
<organism evidence="3 4">
    <name type="scientific">Dissostichus mawsoni</name>
    <name type="common">Antarctic cod</name>
    <dbReference type="NCBI Taxonomy" id="36200"/>
    <lineage>
        <taxon>Eukaryota</taxon>
        <taxon>Metazoa</taxon>
        <taxon>Chordata</taxon>
        <taxon>Craniata</taxon>
        <taxon>Vertebrata</taxon>
        <taxon>Euteleostomi</taxon>
        <taxon>Actinopterygii</taxon>
        <taxon>Neopterygii</taxon>
        <taxon>Teleostei</taxon>
        <taxon>Neoteleostei</taxon>
        <taxon>Acanthomorphata</taxon>
        <taxon>Eupercaria</taxon>
        <taxon>Perciformes</taxon>
        <taxon>Notothenioidei</taxon>
        <taxon>Nototheniidae</taxon>
        <taxon>Dissostichus</taxon>
    </lineage>
</organism>
<dbReference type="InterPro" id="IPR007110">
    <property type="entry name" value="Ig-like_dom"/>
</dbReference>
<sequence length="535" mass="58329">MTVSSEIIFDLTPSDDIQVAFTKSCQILLAITNSKRRSTRVCVISGIRTGTVVNQTNWDCFIREHNKSTIGPNETGAPRKLMPGSEGIHKLIEEVDNNHHRQETPRIFLDVVLHLSLKLRNCDCSIRDLPAVAWCSKTGGTHKLMPGTAGGHKLKEEVSKSLCDFRDSNRDEIIFDLTPSDDIQVAFTKSCQILLAITNAKRRSTRVCVISGIRTGTVVKQTNWDCFIREHNKSTIGPNETGAPRKLMPGSEGIHKLIEEVDNSRAARGQMGREHDPKHRPDAARLQRHTLLSASLSSRKHKPGPPGAAERTHTALRMQDGSWNPPEASSEGGGPHLDPELEGGFADLTAFLSAEEIHRSLDLALEAFGGTFEDPESSKTAENPQTKASSPSEGEGAASEAPPLIKHTSIEVEKPTPCLKPLPPVYKQDKPRLLHEGLELNDRAASTSEFCSRAATFIEELSSIFRGSAHQEDDASSPDSGVRPPPPPSPPPAAPSQIPLTPPCFLQKLKSQEVAEGSPIRLECRVTGTPPPLVR</sequence>
<dbReference type="Gene3D" id="2.60.40.10">
    <property type="entry name" value="Immunoglobulins"/>
    <property type="match status" value="1"/>
</dbReference>
<evidence type="ECO:0000313" key="4">
    <source>
        <dbReference type="Proteomes" id="UP000518266"/>
    </source>
</evidence>